<organism evidence="2 3">
    <name type="scientific">Hymenolepis diminuta</name>
    <name type="common">Rat tapeworm</name>
    <dbReference type="NCBI Taxonomy" id="6216"/>
    <lineage>
        <taxon>Eukaryota</taxon>
        <taxon>Metazoa</taxon>
        <taxon>Spiralia</taxon>
        <taxon>Lophotrochozoa</taxon>
        <taxon>Platyhelminthes</taxon>
        <taxon>Cestoda</taxon>
        <taxon>Eucestoda</taxon>
        <taxon>Cyclophyllidea</taxon>
        <taxon>Hymenolepididae</taxon>
        <taxon>Hymenolepis</taxon>
    </lineage>
</organism>
<protein>
    <recommendedName>
        <fullName evidence="4">Anoctamin</fullName>
    </recommendedName>
</protein>
<evidence type="ECO:0000313" key="3">
    <source>
        <dbReference type="Proteomes" id="UP000321570"/>
    </source>
</evidence>
<proteinExistence type="predicted"/>
<evidence type="ECO:0008006" key="4">
    <source>
        <dbReference type="Google" id="ProtNLM"/>
    </source>
</evidence>
<keyword evidence="1" id="KW-0812">Transmembrane</keyword>
<sequence length="91" mass="10588">SRYFGYREPPNSTKPYALTSVFWHILAAKFIFISVFIVVEFSIIRIISCIPRKIATAKETDRETINLRNLHNELERNVPLNLGQQNNRISP</sequence>
<dbReference type="EMBL" id="CABIJS010000410">
    <property type="protein sequence ID" value="VUZ50880.1"/>
    <property type="molecule type" value="Genomic_DNA"/>
</dbReference>
<keyword evidence="1" id="KW-1133">Transmembrane helix</keyword>
<evidence type="ECO:0000256" key="1">
    <source>
        <dbReference type="SAM" id="Phobius"/>
    </source>
</evidence>
<evidence type="ECO:0000313" key="2">
    <source>
        <dbReference type="EMBL" id="VUZ50880.1"/>
    </source>
</evidence>
<name>A0A564YUP5_HYMDI</name>
<dbReference type="AlphaFoldDB" id="A0A564YUP5"/>
<keyword evidence="1" id="KW-0472">Membrane</keyword>
<keyword evidence="3" id="KW-1185">Reference proteome</keyword>
<accession>A0A564YUP5</accession>
<feature type="non-terminal residue" evidence="2">
    <location>
        <position position="1"/>
    </location>
</feature>
<gene>
    <name evidence="2" type="ORF">WMSIL1_LOCUS9782</name>
</gene>
<feature type="transmembrane region" description="Helical" evidence="1">
    <location>
        <begin position="20"/>
        <end position="44"/>
    </location>
</feature>
<dbReference type="Proteomes" id="UP000321570">
    <property type="component" value="Unassembled WGS sequence"/>
</dbReference>
<reference evidence="2 3" key="1">
    <citation type="submission" date="2019-07" db="EMBL/GenBank/DDBJ databases">
        <authorList>
            <person name="Jastrzebski P J."/>
            <person name="Paukszto L."/>
            <person name="Jastrzebski P J."/>
        </authorList>
    </citation>
    <scope>NUCLEOTIDE SEQUENCE [LARGE SCALE GENOMIC DNA]</scope>
    <source>
        <strain evidence="2 3">WMS-il1</strain>
    </source>
</reference>